<comment type="pathway">
    <text evidence="2">Protein modification; protein ubiquitination.</text>
</comment>
<dbReference type="GO" id="GO:0016020">
    <property type="term" value="C:membrane"/>
    <property type="evidence" value="ECO:0007669"/>
    <property type="project" value="UniProtKB-SubCell"/>
</dbReference>
<dbReference type="AlphaFoldDB" id="A0A0G4L483"/>
<feature type="compositionally biased region" description="Basic and acidic residues" evidence="12">
    <location>
        <begin position="1"/>
        <end position="11"/>
    </location>
</feature>
<evidence type="ECO:0000256" key="1">
    <source>
        <dbReference type="ARBA" id="ARBA00004167"/>
    </source>
</evidence>
<proteinExistence type="predicted"/>
<dbReference type="GO" id="GO:0016740">
    <property type="term" value="F:transferase activity"/>
    <property type="evidence" value="ECO:0007669"/>
    <property type="project" value="UniProtKB-KW"/>
</dbReference>
<keyword evidence="10" id="KW-0472">Membrane</keyword>
<dbReference type="InterPro" id="IPR001841">
    <property type="entry name" value="Znf_RING"/>
</dbReference>
<dbReference type="SMART" id="SM00184">
    <property type="entry name" value="RING"/>
    <property type="match status" value="1"/>
</dbReference>
<accession>A0A0G4L483</accession>
<evidence type="ECO:0000256" key="11">
    <source>
        <dbReference type="PROSITE-ProRule" id="PRU00175"/>
    </source>
</evidence>
<dbReference type="STRING" id="100787.A0A0G4L483"/>
<keyword evidence="8" id="KW-0862">Zinc</keyword>
<keyword evidence="4" id="KW-0812">Transmembrane</keyword>
<keyword evidence="3" id="KW-0808">Transferase</keyword>
<reference evidence="14 15" key="1">
    <citation type="submission" date="2015-05" db="EMBL/GenBank/DDBJ databases">
        <authorList>
            <person name="Wang D.B."/>
            <person name="Wang M."/>
        </authorList>
    </citation>
    <scope>NUCLEOTIDE SEQUENCE [LARGE SCALE GENOMIC DNA]</scope>
    <source>
        <strain evidence="14">VL1</strain>
    </source>
</reference>
<feature type="domain" description="RING-type" evidence="13">
    <location>
        <begin position="128"/>
        <end position="173"/>
    </location>
</feature>
<dbReference type="GO" id="GO:0008270">
    <property type="term" value="F:zinc ion binding"/>
    <property type="evidence" value="ECO:0007669"/>
    <property type="project" value="UniProtKB-KW"/>
</dbReference>
<dbReference type="PROSITE" id="PS50089">
    <property type="entry name" value="ZF_RING_2"/>
    <property type="match status" value="1"/>
</dbReference>
<evidence type="ECO:0000256" key="5">
    <source>
        <dbReference type="ARBA" id="ARBA00022723"/>
    </source>
</evidence>
<evidence type="ECO:0000313" key="15">
    <source>
        <dbReference type="Proteomes" id="UP000044602"/>
    </source>
</evidence>
<feature type="region of interest" description="Disordered" evidence="12">
    <location>
        <begin position="35"/>
        <end position="55"/>
    </location>
</feature>
<name>A0A0G4L483_VERLO</name>
<evidence type="ECO:0000256" key="10">
    <source>
        <dbReference type="ARBA" id="ARBA00023136"/>
    </source>
</evidence>
<feature type="region of interest" description="Disordered" evidence="12">
    <location>
        <begin position="1"/>
        <end position="21"/>
    </location>
</feature>
<keyword evidence="5" id="KW-0479">Metal-binding</keyword>
<evidence type="ECO:0000256" key="2">
    <source>
        <dbReference type="ARBA" id="ARBA00004906"/>
    </source>
</evidence>
<evidence type="ECO:0000256" key="6">
    <source>
        <dbReference type="ARBA" id="ARBA00022771"/>
    </source>
</evidence>
<keyword evidence="6 11" id="KW-0863">Zinc-finger</keyword>
<evidence type="ECO:0000259" key="13">
    <source>
        <dbReference type="PROSITE" id="PS50089"/>
    </source>
</evidence>
<keyword evidence="7" id="KW-0833">Ubl conjugation pathway</keyword>
<gene>
    <name evidence="14" type="ORF">BN1708_011823</name>
</gene>
<evidence type="ECO:0000256" key="3">
    <source>
        <dbReference type="ARBA" id="ARBA00022679"/>
    </source>
</evidence>
<evidence type="ECO:0000256" key="4">
    <source>
        <dbReference type="ARBA" id="ARBA00022692"/>
    </source>
</evidence>
<keyword evidence="15" id="KW-1185">Reference proteome</keyword>
<dbReference type="PANTHER" id="PTHR45768:SF18">
    <property type="entry name" value="RING-H2 FINGER PROTEIN ATL47-RELATED"/>
    <property type="match status" value="1"/>
</dbReference>
<evidence type="ECO:0000256" key="12">
    <source>
        <dbReference type="SAM" id="MobiDB-lite"/>
    </source>
</evidence>
<dbReference type="PANTHER" id="PTHR45768">
    <property type="entry name" value="E3 UBIQUITIN-PROTEIN LIGASE RNF13-LIKE"/>
    <property type="match status" value="1"/>
</dbReference>
<protein>
    <recommendedName>
        <fullName evidence="13">RING-type domain-containing protein</fullName>
    </recommendedName>
</protein>
<feature type="region of interest" description="Disordered" evidence="12">
    <location>
        <begin position="282"/>
        <end position="311"/>
    </location>
</feature>
<dbReference type="Proteomes" id="UP000044602">
    <property type="component" value="Unassembled WGS sequence"/>
</dbReference>
<evidence type="ECO:0000256" key="8">
    <source>
        <dbReference type="ARBA" id="ARBA00022833"/>
    </source>
</evidence>
<evidence type="ECO:0000313" key="14">
    <source>
        <dbReference type="EMBL" id="CRK16771.1"/>
    </source>
</evidence>
<evidence type="ECO:0000256" key="7">
    <source>
        <dbReference type="ARBA" id="ARBA00022786"/>
    </source>
</evidence>
<evidence type="ECO:0000256" key="9">
    <source>
        <dbReference type="ARBA" id="ARBA00022989"/>
    </source>
</evidence>
<sequence>MATQYEVEHNIKPPRQHANSRRVDMSTFDAFLHQMHTNPSSSSTPHNNPHATPTPVDAASLFTLLQQQFQTLHATAPSTANASFLESLVEALAADIDQPPVEIPGVGQSYLDALDRVNRKTLAQDEQCPICAERFLDDPYCLVVELPCHHSHRFDLECVGPWLMGKGSCPMCRKDLTKKKEVPVVQDDEEDDDPDGLTVGGLRRAEHGGRAMTVGARRSVAAPSPFFSGLPPLLAPPFLTSRGFSCPLLSSPLGFDTSCDAPLTSSSSFPWRLFASLAPSGDVTDGSNADSRLPVSESRPDLVPSVPPGLSDSRSCVSLYAARRDVVCSGRAVAAAAAVAAARGVCRMARRAAGWRRSMKR</sequence>
<feature type="compositionally biased region" description="Low complexity" evidence="12">
    <location>
        <begin position="36"/>
        <end position="55"/>
    </location>
</feature>
<dbReference type="InterPro" id="IPR013083">
    <property type="entry name" value="Znf_RING/FYVE/PHD"/>
</dbReference>
<dbReference type="EMBL" id="CVQH01007780">
    <property type="protein sequence ID" value="CRK16771.1"/>
    <property type="molecule type" value="Genomic_DNA"/>
</dbReference>
<dbReference type="SUPFAM" id="SSF57850">
    <property type="entry name" value="RING/U-box"/>
    <property type="match status" value="1"/>
</dbReference>
<comment type="subcellular location">
    <subcellularLocation>
        <location evidence="1">Membrane</location>
        <topology evidence="1">Single-pass membrane protein</topology>
    </subcellularLocation>
</comment>
<dbReference type="Pfam" id="PF13639">
    <property type="entry name" value="zf-RING_2"/>
    <property type="match status" value="1"/>
</dbReference>
<organism evidence="14 15">
    <name type="scientific">Verticillium longisporum</name>
    <name type="common">Verticillium dahliae var. longisporum</name>
    <dbReference type="NCBI Taxonomy" id="100787"/>
    <lineage>
        <taxon>Eukaryota</taxon>
        <taxon>Fungi</taxon>
        <taxon>Dikarya</taxon>
        <taxon>Ascomycota</taxon>
        <taxon>Pezizomycotina</taxon>
        <taxon>Sordariomycetes</taxon>
        <taxon>Hypocreomycetidae</taxon>
        <taxon>Glomerellales</taxon>
        <taxon>Plectosphaerellaceae</taxon>
        <taxon>Verticillium</taxon>
    </lineage>
</organism>
<dbReference type="Gene3D" id="3.30.40.10">
    <property type="entry name" value="Zinc/RING finger domain, C3HC4 (zinc finger)"/>
    <property type="match status" value="1"/>
</dbReference>
<keyword evidence="9" id="KW-1133">Transmembrane helix</keyword>